<sequence length="119" mass="13489">MAPRSCCMSGIHVVAEWHEHTTRLPWCRGSILGVKVYCRQWHPIPSHQLLEWCVAVKKDRNETLNTGSPHTNTIVITHEVESEFVANDDLVPFRCDPVSSCVVPLQMEMSVDGRQGQHT</sequence>
<gene>
    <name evidence="1" type="ORF">TNCV_1996381</name>
</gene>
<evidence type="ECO:0000313" key="1">
    <source>
        <dbReference type="EMBL" id="GFX96906.1"/>
    </source>
</evidence>
<dbReference type="EMBL" id="BMAU01021195">
    <property type="protein sequence ID" value="GFX96906.1"/>
    <property type="molecule type" value="Genomic_DNA"/>
</dbReference>
<organism evidence="1 2">
    <name type="scientific">Trichonephila clavipes</name>
    <name type="common">Golden silk orbweaver</name>
    <name type="synonym">Nephila clavipes</name>
    <dbReference type="NCBI Taxonomy" id="2585209"/>
    <lineage>
        <taxon>Eukaryota</taxon>
        <taxon>Metazoa</taxon>
        <taxon>Ecdysozoa</taxon>
        <taxon>Arthropoda</taxon>
        <taxon>Chelicerata</taxon>
        <taxon>Arachnida</taxon>
        <taxon>Araneae</taxon>
        <taxon>Araneomorphae</taxon>
        <taxon>Entelegynae</taxon>
        <taxon>Araneoidea</taxon>
        <taxon>Nephilidae</taxon>
        <taxon>Trichonephila</taxon>
    </lineage>
</organism>
<dbReference type="AlphaFoldDB" id="A0A8X6RSW4"/>
<keyword evidence="2" id="KW-1185">Reference proteome</keyword>
<accession>A0A8X6RSW4</accession>
<reference evidence="1" key="1">
    <citation type="submission" date="2020-08" db="EMBL/GenBank/DDBJ databases">
        <title>Multicomponent nature underlies the extraordinary mechanical properties of spider dragline silk.</title>
        <authorList>
            <person name="Kono N."/>
            <person name="Nakamura H."/>
            <person name="Mori M."/>
            <person name="Yoshida Y."/>
            <person name="Ohtoshi R."/>
            <person name="Malay A.D."/>
            <person name="Moran D.A.P."/>
            <person name="Tomita M."/>
            <person name="Numata K."/>
            <person name="Arakawa K."/>
        </authorList>
    </citation>
    <scope>NUCLEOTIDE SEQUENCE</scope>
</reference>
<comment type="caution">
    <text evidence="1">The sequence shown here is derived from an EMBL/GenBank/DDBJ whole genome shotgun (WGS) entry which is preliminary data.</text>
</comment>
<evidence type="ECO:0000313" key="2">
    <source>
        <dbReference type="Proteomes" id="UP000887159"/>
    </source>
</evidence>
<dbReference type="Proteomes" id="UP000887159">
    <property type="component" value="Unassembled WGS sequence"/>
</dbReference>
<name>A0A8X6RSW4_TRICX</name>
<protein>
    <submittedName>
        <fullName evidence="1">Uncharacterized protein</fullName>
    </submittedName>
</protein>
<proteinExistence type="predicted"/>